<reference evidence="6 7" key="1">
    <citation type="submission" date="2013-02" db="EMBL/GenBank/DDBJ databases">
        <title>Genome sequence of Clostridium saccharoperbutylacetonicum N1-4(HMT).</title>
        <authorList>
            <person name="Poehlein A."/>
            <person name="Daniel R."/>
        </authorList>
    </citation>
    <scope>NUCLEOTIDE SEQUENCE [LARGE SCALE GENOMIC DNA]</scope>
    <source>
        <strain evidence="7">N1-4(HMT)</strain>
    </source>
</reference>
<sequence>MKPVLKVSELTKKYKNDRGIIDISFEVEQGDIFGLLGPNGSGKTTIMKIITGLSHADKGSVQIFGNNILKESLKEVGCLIEEPAIYEYLTARENLKLAANYYDEIKKPRIDDILTQTGLIEHADKKVRKYTPEMKQRLGIALAFISKPKLIILDEHNNKLDSNGIEEIKEMILKHSRLGATFLISSHRPHEIESMCNKVGIIKEGRILEVVSMRNALEECENFKKYYLMQVGGKEIYEANKSWNN</sequence>
<name>M1MUU6_9CLOT</name>
<keyword evidence="7" id="KW-1185">Reference proteome</keyword>
<keyword evidence="2" id="KW-0813">Transport</keyword>
<feature type="domain" description="ABC transporter" evidence="5">
    <location>
        <begin position="5"/>
        <end position="229"/>
    </location>
</feature>
<dbReference type="AlphaFoldDB" id="M1MUU6"/>
<dbReference type="GO" id="GO:0016887">
    <property type="term" value="F:ATP hydrolysis activity"/>
    <property type="evidence" value="ECO:0007669"/>
    <property type="project" value="InterPro"/>
</dbReference>
<keyword evidence="3" id="KW-0547">Nucleotide-binding</keyword>
<dbReference type="eggNOG" id="COG1131">
    <property type="taxonomic scope" value="Bacteria"/>
</dbReference>
<dbReference type="KEGG" id="csr:Cspa_c15120"/>
<dbReference type="Pfam" id="PF00005">
    <property type="entry name" value="ABC_tran"/>
    <property type="match status" value="1"/>
</dbReference>
<evidence type="ECO:0000313" key="6">
    <source>
        <dbReference type="EMBL" id="AGF55282.1"/>
    </source>
</evidence>
<evidence type="ECO:0000256" key="4">
    <source>
        <dbReference type="ARBA" id="ARBA00022840"/>
    </source>
</evidence>
<dbReference type="PANTHER" id="PTHR43335:SF4">
    <property type="entry name" value="ABC TRANSPORTER, ATP-BINDING PROTEIN"/>
    <property type="match status" value="1"/>
</dbReference>
<dbReference type="InterPro" id="IPR003593">
    <property type="entry name" value="AAA+_ATPase"/>
</dbReference>
<dbReference type="InterPro" id="IPR027417">
    <property type="entry name" value="P-loop_NTPase"/>
</dbReference>
<protein>
    <submittedName>
        <fullName evidence="6">ABC-type multidrug transport system, ATPase component</fullName>
    </submittedName>
</protein>
<evidence type="ECO:0000256" key="2">
    <source>
        <dbReference type="ARBA" id="ARBA00022448"/>
    </source>
</evidence>
<dbReference type="SMART" id="SM00382">
    <property type="entry name" value="AAA"/>
    <property type="match status" value="1"/>
</dbReference>
<dbReference type="HOGENOM" id="CLU_000604_1_2_9"/>
<evidence type="ECO:0000256" key="3">
    <source>
        <dbReference type="ARBA" id="ARBA00022741"/>
    </source>
</evidence>
<dbReference type="PROSITE" id="PS50893">
    <property type="entry name" value="ABC_TRANSPORTER_2"/>
    <property type="match status" value="1"/>
</dbReference>
<dbReference type="RefSeq" id="WP_015391604.1">
    <property type="nucleotide sequence ID" value="NC_020291.1"/>
</dbReference>
<dbReference type="PATRIC" id="fig|931276.5.peg.1474"/>
<dbReference type="OrthoDB" id="9809205at2"/>
<organism evidence="6 7">
    <name type="scientific">Clostridium saccharoperbutylacetonicum N1-4(HMT)</name>
    <dbReference type="NCBI Taxonomy" id="931276"/>
    <lineage>
        <taxon>Bacteria</taxon>
        <taxon>Bacillati</taxon>
        <taxon>Bacillota</taxon>
        <taxon>Clostridia</taxon>
        <taxon>Eubacteriales</taxon>
        <taxon>Clostridiaceae</taxon>
        <taxon>Clostridium</taxon>
    </lineage>
</organism>
<dbReference type="Gene3D" id="3.40.50.300">
    <property type="entry name" value="P-loop containing nucleotide triphosphate hydrolases"/>
    <property type="match status" value="1"/>
</dbReference>
<accession>M1MUU6</accession>
<evidence type="ECO:0000259" key="5">
    <source>
        <dbReference type="PROSITE" id="PS50893"/>
    </source>
</evidence>
<keyword evidence="4" id="KW-0067">ATP-binding</keyword>
<dbReference type="PANTHER" id="PTHR43335">
    <property type="entry name" value="ABC TRANSPORTER, ATP-BINDING PROTEIN"/>
    <property type="match status" value="1"/>
</dbReference>
<dbReference type="GO" id="GO:0005524">
    <property type="term" value="F:ATP binding"/>
    <property type="evidence" value="ECO:0007669"/>
    <property type="project" value="UniProtKB-KW"/>
</dbReference>
<evidence type="ECO:0000256" key="1">
    <source>
        <dbReference type="ARBA" id="ARBA00005417"/>
    </source>
</evidence>
<dbReference type="Proteomes" id="UP000011728">
    <property type="component" value="Chromosome"/>
</dbReference>
<comment type="similarity">
    <text evidence="1">Belongs to the ABC transporter superfamily.</text>
</comment>
<dbReference type="EMBL" id="CP004121">
    <property type="protein sequence ID" value="AGF55282.1"/>
    <property type="molecule type" value="Genomic_DNA"/>
</dbReference>
<dbReference type="SUPFAM" id="SSF52540">
    <property type="entry name" value="P-loop containing nucleoside triphosphate hydrolases"/>
    <property type="match status" value="1"/>
</dbReference>
<proteinExistence type="inferred from homology"/>
<gene>
    <name evidence="6" type="ORF">Cspa_c15120</name>
</gene>
<dbReference type="InterPro" id="IPR003439">
    <property type="entry name" value="ABC_transporter-like_ATP-bd"/>
</dbReference>
<dbReference type="STRING" id="36745.CLSAP_14750"/>
<evidence type="ECO:0000313" key="7">
    <source>
        <dbReference type="Proteomes" id="UP000011728"/>
    </source>
</evidence>